<evidence type="ECO:0000256" key="1">
    <source>
        <dbReference type="ARBA" id="ARBA00004123"/>
    </source>
</evidence>
<sequence length="335" mass="37871">MATGVRKFRSLLPYPQMILKAIEALKEEDGVNRSAISKYMESIYENLPAGHSKFLSDHLNRMKDCGQLVFWKNKYSKPNLNASPKRGRGRPRKSKHSNVVPISLKVKTLCGSKKRRGRPRKMARSMEGFGTSTLTSARKAIGSGRPRGRPPKVKPALSESADRNLKLEGKANRDCTKVAKGASFSSIMKNGKYQTAAVRRSDRITNIFKPVTEVDAEPVIEEIIMTGSDEEESQESIDEEDQEDEQHAHMQKQEPQPSLCEKNMEEKINYIIESLESLEDSVETLNMKIEFLREENHELSMRLEGALATLEIYGKIKREPGIACDKTNRGNRCKM</sequence>
<dbReference type="GO" id="GO:0045910">
    <property type="term" value="P:negative regulation of DNA recombination"/>
    <property type="evidence" value="ECO:0007669"/>
    <property type="project" value="TreeGrafter"/>
</dbReference>
<feature type="compositionally biased region" description="Acidic residues" evidence="6">
    <location>
        <begin position="228"/>
        <end position="244"/>
    </location>
</feature>
<dbReference type="InterPro" id="IPR000116">
    <property type="entry name" value="HMGA"/>
</dbReference>
<keyword evidence="5" id="KW-0175">Coiled coil</keyword>
<evidence type="ECO:0000256" key="4">
    <source>
        <dbReference type="ARBA" id="ARBA00023242"/>
    </source>
</evidence>
<evidence type="ECO:0000256" key="3">
    <source>
        <dbReference type="ARBA" id="ARBA00023125"/>
    </source>
</evidence>
<dbReference type="InterPro" id="IPR036390">
    <property type="entry name" value="WH_DNA-bd_sf"/>
</dbReference>
<dbReference type="PANTHER" id="PTHR11467">
    <property type="entry name" value="HISTONE H1"/>
    <property type="match status" value="1"/>
</dbReference>
<evidence type="ECO:0000256" key="5">
    <source>
        <dbReference type="SAM" id="Coils"/>
    </source>
</evidence>
<proteinExistence type="predicted"/>
<reference evidence="8" key="1">
    <citation type="submission" date="2020-03" db="EMBL/GenBank/DDBJ databases">
        <title>A high-quality chromosome-level genome assembly of a woody plant with both climbing and erect habits, Rhamnella rubrinervis.</title>
        <authorList>
            <person name="Lu Z."/>
            <person name="Yang Y."/>
            <person name="Zhu X."/>
            <person name="Sun Y."/>
        </authorList>
    </citation>
    <scope>NUCLEOTIDE SEQUENCE</scope>
    <source>
        <strain evidence="8">BYM</strain>
        <tissue evidence="8">Leaf</tissue>
    </source>
</reference>
<dbReference type="GO" id="GO:0031492">
    <property type="term" value="F:nucleosomal DNA binding"/>
    <property type="evidence" value="ECO:0007669"/>
    <property type="project" value="TreeGrafter"/>
</dbReference>
<comment type="subcellular location">
    <subcellularLocation>
        <location evidence="1">Nucleus</location>
    </subcellularLocation>
</comment>
<dbReference type="AlphaFoldDB" id="A0A8K0DSW9"/>
<dbReference type="SMART" id="SM00384">
    <property type="entry name" value="AT_hook"/>
    <property type="match status" value="3"/>
</dbReference>
<keyword evidence="4" id="KW-0539">Nucleus</keyword>
<comment type="caution">
    <text evidence="8">The sequence shown here is derived from an EMBL/GenBank/DDBJ whole genome shotgun (WGS) entry which is preliminary data.</text>
</comment>
<organism evidence="8 9">
    <name type="scientific">Rhamnella rubrinervis</name>
    <dbReference type="NCBI Taxonomy" id="2594499"/>
    <lineage>
        <taxon>Eukaryota</taxon>
        <taxon>Viridiplantae</taxon>
        <taxon>Streptophyta</taxon>
        <taxon>Embryophyta</taxon>
        <taxon>Tracheophyta</taxon>
        <taxon>Spermatophyta</taxon>
        <taxon>Magnoliopsida</taxon>
        <taxon>eudicotyledons</taxon>
        <taxon>Gunneridae</taxon>
        <taxon>Pentapetalae</taxon>
        <taxon>rosids</taxon>
        <taxon>fabids</taxon>
        <taxon>Rosales</taxon>
        <taxon>Rhamnaceae</taxon>
        <taxon>rhamnoid group</taxon>
        <taxon>Rhamneae</taxon>
        <taxon>Rhamnella</taxon>
    </lineage>
</organism>
<dbReference type="PROSITE" id="PS51504">
    <property type="entry name" value="H15"/>
    <property type="match status" value="1"/>
</dbReference>
<dbReference type="OrthoDB" id="1110759at2759"/>
<dbReference type="GO" id="GO:0030261">
    <property type="term" value="P:chromosome condensation"/>
    <property type="evidence" value="ECO:0007669"/>
    <property type="project" value="TreeGrafter"/>
</dbReference>
<evidence type="ECO:0000313" key="8">
    <source>
        <dbReference type="EMBL" id="KAF3433593.1"/>
    </source>
</evidence>
<dbReference type="GO" id="GO:0005730">
    <property type="term" value="C:nucleolus"/>
    <property type="evidence" value="ECO:0007669"/>
    <property type="project" value="TreeGrafter"/>
</dbReference>
<evidence type="ECO:0000259" key="7">
    <source>
        <dbReference type="PROSITE" id="PS51504"/>
    </source>
</evidence>
<feature type="region of interest" description="Disordered" evidence="6">
    <location>
        <begin position="225"/>
        <end position="257"/>
    </location>
</feature>
<dbReference type="PANTHER" id="PTHR11467:SF162">
    <property type="entry name" value="HMG-Y-RELATED PROTEIN A"/>
    <property type="match status" value="1"/>
</dbReference>
<feature type="coiled-coil region" evidence="5">
    <location>
        <begin position="275"/>
        <end position="309"/>
    </location>
</feature>
<keyword evidence="3" id="KW-0238">DNA-binding</keyword>
<evidence type="ECO:0000256" key="6">
    <source>
        <dbReference type="SAM" id="MobiDB-lite"/>
    </source>
</evidence>
<dbReference type="PRINTS" id="PR00930">
    <property type="entry name" value="HIGHMOBLTYIY"/>
</dbReference>
<protein>
    <recommendedName>
        <fullName evidence="7">H15 domain-containing protein</fullName>
    </recommendedName>
</protein>
<dbReference type="Gene3D" id="1.10.10.10">
    <property type="entry name" value="Winged helix-like DNA-binding domain superfamily/Winged helix DNA-binding domain"/>
    <property type="match status" value="1"/>
</dbReference>
<evidence type="ECO:0000313" key="9">
    <source>
        <dbReference type="Proteomes" id="UP000796880"/>
    </source>
</evidence>
<dbReference type="PRINTS" id="PR00929">
    <property type="entry name" value="ATHOOK"/>
</dbReference>
<dbReference type="GO" id="GO:0006355">
    <property type="term" value="P:regulation of DNA-templated transcription"/>
    <property type="evidence" value="ECO:0007669"/>
    <property type="project" value="InterPro"/>
</dbReference>
<feature type="compositionally biased region" description="Basic residues" evidence="6">
    <location>
        <begin position="112"/>
        <end position="123"/>
    </location>
</feature>
<keyword evidence="2" id="KW-0677">Repeat</keyword>
<dbReference type="GO" id="GO:0003690">
    <property type="term" value="F:double-stranded DNA binding"/>
    <property type="evidence" value="ECO:0007669"/>
    <property type="project" value="TreeGrafter"/>
</dbReference>
<dbReference type="GO" id="GO:0000786">
    <property type="term" value="C:nucleosome"/>
    <property type="evidence" value="ECO:0007669"/>
    <property type="project" value="InterPro"/>
</dbReference>
<dbReference type="Pfam" id="PF00538">
    <property type="entry name" value="Linker_histone"/>
    <property type="match status" value="1"/>
</dbReference>
<feature type="domain" description="H15" evidence="7">
    <location>
        <begin position="10"/>
        <end position="79"/>
    </location>
</feature>
<dbReference type="SUPFAM" id="SSF46785">
    <property type="entry name" value="Winged helix' DNA-binding domain"/>
    <property type="match status" value="1"/>
</dbReference>
<dbReference type="Pfam" id="PF02178">
    <property type="entry name" value="AT_hook"/>
    <property type="match status" value="3"/>
</dbReference>
<dbReference type="InterPro" id="IPR017956">
    <property type="entry name" value="AT_hook_DNA-bd_motif"/>
</dbReference>
<dbReference type="EMBL" id="VOIH02000011">
    <property type="protein sequence ID" value="KAF3433593.1"/>
    <property type="molecule type" value="Genomic_DNA"/>
</dbReference>
<accession>A0A8K0DSW9</accession>
<dbReference type="Proteomes" id="UP000796880">
    <property type="component" value="Unassembled WGS sequence"/>
</dbReference>
<feature type="region of interest" description="Disordered" evidence="6">
    <location>
        <begin position="111"/>
        <end position="162"/>
    </location>
</feature>
<keyword evidence="9" id="KW-1185">Reference proteome</keyword>
<evidence type="ECO:0000256" key="2">
    <source>
        <dbReference type="ARBA" id="ARBA00022737"/>
    </source>
</evidence>
<dbReference type="InterPro" id="IPR036388">
    <property type="entry name" value="WH-like_DNA-bd_sf"/>
</dbReference>
<dbReference type="InterPro" id="IPR005818">
    <property type="entry name" value="Histone_H1/H5_H15"/>
</dbReference>
<gene>
    <name evidence="8" type="ORF">FNV43_RR24695</name>
</gene>
<name>A0A8K0DSW9_9ROSA</name>
<dbReference type="SMART" id="SM00526">
    <property type="entry name" value="H15"/>
    <property type="match status" value="1"/>
</dbReference>
<dbReference type="GO" id="GO:0006334">
    <property type="term" value="P:nucleosome assembly"/>
    <property type="evidence" value="ECO:0007669"/>
    <property type="project" value="InterPro"/>
</dbReference>